<keyword evidence="2" id="KW-0378">Hydrolase</keyword>
<proteinExistence type="inferred from homology"/>
<accession>A0A8T0GDE0</accession>
<dbReference type="AlphaFoldDB" id="A0A8T0GDE0"/>
<evidence type="ECO:0000259" key="3">
    <source>
        <dbReference type="Pfam" id="PF00857"/>
    </source>
</evidence>
<keyword evidence="5" id="KW-1185">Reference proteome</keyword>
<dbReference type="Proteomes" id="UP000822688">
    <property type="component" value="Chromosome 11"/>
</dbReference>
<organism evidence="4 5">
    <name type="scientific">Ceratodon purpureus</name>
    <name type="common">Fire moss</name>
    <name type="synonym">Dicranum purpureum</name>
    <dbReference type="NCBI Taxonomy" id="3225"/>
    <lineage>
        <taxon>Eukaryota</taxon>
        <taxon>Viridiplantae</taxon>
        <taxon>Streptophyta</taxon>
        <taxon>Embryophyta</taxon>
        <taxon>Bryophyta</taxon>
        <taxon>Bryophytina</taxon>
        <taxon>Bryopsida</taxon>
        <taxon>Dicranidae</taxon>
        <taxon>Pseudoditrichales</taxon>
        <taxon>Ditrichaceae</taxon>
        <taxon>Ceratodon</taxon>
    </lineage>
</organism>
<feature type="domain" description="Isochorismatase-like" evidence="3">
    <location>
        <begin position="3"/>
        <end position="171"/>
    </location>
</feature>
<comment type="similarity">
    <text evidence="1">Belongs to the isochorismatase family.</text>
</comment>
<evidence type="ECO:0000256" key="1">
    <source>
        <dbReference type="ARBA" id="ARBA00006336"/>
    </source>
</evidence>
<dbReference type="Gene3D" id="3.40.50.850">
    <property type="entry name" value="Isochorismatase-like"/>
    <property type="match status" value="1"/>
</dbReference>
<comment type="caution">
    <text evidence="4">The sequence shown here is derived from an EMBL/GenBank/DDBJ whole genome shotgun (WGS) entry which is preliminary data.</text>
</comment>
<dbReference type="InterPro" id="IPR036380">
    <property type="entry name" value="Isochorismatase-like_sf"/>
</dbReference>
<dbReference type="SUPFAM" id="SSF52499">
    <property type="entry name" value="Isochorismatase-like hydrolases"/>
    <property type="match status" value="1"/>
</dbReference>
<gene>
    <name evidence="4" type="ORF">KC19_11G060800</name>
</gene>
<evidence type="ECO:0000256" key="2">
    <source>
        <dbReference type="ARBA" id="ARBA00022801"/>
    </source>
</evidence>
<dbReference type="Pfam" id="PF00857">
    <property type="entry name" value="Isochorismatase"/>
    <property type="match status" value="1"/>
</dbReference>
<dbReference type="InterPro" id="IPR000868">
    <property type="entry name" value="Isochorismatase-like_dom"/>
</dbReference>
<dbReference type="InterPro" id="IPR050272">
    <property type="entry name" value="Isochorismatase-like_hydrls"/>
</dbReference>
<dbReference type="PANTHER" id="PTHR43540">
    <property type="entry name" value="PEROXYUREIDOACRYLATE/UREIDOACRYLATE AMIDOHYDROLASE-RELATED"/>
    <property type="match status" value="1"/>
</dbReference>
<dbReference type="CDD" id="cd00431">
    <property type="entry name" value="cysteine_hydrolases"/>
    <property type="match status" value="1"/>
</dbReference>
<name>A0A8T0GDE0_CERPU</name>
<dbReference type="GO" id="GO:0016787">
    <property type="term" value="F:hydrolase activity"/>
    <property type="evidence" value="ECO:0007669"/>
    <property type="project" value="UniProtKB-KW"/>
</dbReference>
<reference evidence="4 5" key="1">
    <citation type="submission" date="2020-06" db="EMBL/GenBank/DDBJ databases">
        <title>WGS assembly of Ceratodon purpureus strain R40.</title>
        <authorList>
            <person name="Carey S.B."/>
            <person name="Jenkins J."/>
            <person name="Shu S."/>
            <person name="Lovell J.T."/>
            <person name="Sreedasyam A."/>
            <person name="Maumus F."/>
            <person name="Tiley G.P."/>
            <person name="Fernandez-Pozo N."/>
            <person name="Barry K."/>
            <person name="Chen C."/>
            <person name="Wang M."/>
            <person name="Lipzen A."/>
            <person name="Daum C."/>
            <person name="Saski C.A."/>
            <person name="Payton A.C."/>
            <person name="Mcbreen J.C."/>
            <person name="Conrad R.E."/>
            <person name="Kollar L.M."/>
            <person name="Olsson S."/>
            <person name="Huttunen S."/>
            <person name="Landis J.B."/>
            <person name="Wickett N.J."/>
            <person name="Johnson M.G."/>
            <person name="Rensing S.A."/>
            <person name="Grimwood J."/>
            <person name="Schmutz J."/>
            <person name="Mcdaniel S.F."/>
        </authorList>
    </citation>
    <scope>NUCLEOTIDE SEQUENCE [LARGE SCALE GENOMIC DNA]</scope>
    <source>
        <strain evidence="4 5">R40</strain>
    </source>
</reference>
<evidence type="ECO:0000313" key="4">
    <source>
        <dbReference type="EMBL" id="KAG0556537.1"/>
    </source>
</evidence>
<dbReference type="EMBL" id="CM026432">
    <property type="protein sequence ID" value="KAG0556537.1"/>
    <property type="molecule type" value="Genomic_DNA"/>
</dbReference>
<sequence length="182" mass="19436">MRALIIVDMLNDFVDGLLANPRAHSIIAPLGRLLKHARANGWVVVFSNDAHQEGDPELRVWGAHAMAGSPGADVIPQLAPLDGEIVSPKRAYGAFDFTGLDEQLRERGVDEVVVAGQHTHICVRHTSYGALIRGYNITVARDAVCCFEGVNEDDALGYLKMAYAAHVTTVDELAGAPAAAPA</sequence>
<protein>
    <recommendedName>
        <fullName evidence="3">Isochorismatase-like domain-containing protein</fullName>
    </recommendedName>
</protein>
<dbReference type="PANTHER" id="PTHR43540:SF6">
    <property type="entry name" value="ISOCHORISMATASE-LIKE DOMAIN-CONTAINING PROTEIN"/>
    <property type="match status" value="1"/>
</dbReference>
<evidence type="ECO:0000313" key="5">
    <source>
        <dbReference type="Proteomes" id="UP000822688"/>
    </source>
</evidence>